<dbReference type="SMART" id="SM00028">
    <property type="entry name" value="TPR"/>
    <property type="match status" value="3"/>
</dbReference>
<name>A0A3P9L8W8_ORYLA</name>
<keyword evidence="1" id="KW-0802">TPR repeat</keyword>
<dbReference type="Proteomes" id="UP000265180">
    <property type="component" value="Chromosome 12"/>
</dbReference>
<evidence type="ECO:0000313" key="2">
    <source>
        <dbReference type="Ensembl" id="ENSORLP00020017032.1"/>
    </source>
</evidence>
<evidence type="ECO:0000313" key="3">
    <source>
        <dbReference type="Proteomes" id="UP000265180"/>
    </source>
</evidence>
<reference evidence="2 3" key="2">
    <citation type="submission" date="2017-04" db="EMBL/GenBank/DDBJ databases">
        <title>CpG methylation of centromeres and impact of large insertions on vertebrate speciation.</title>
        <authorList>
            <person name="Ichikawa K."/>
            <person name="Yoshimura J."/>
            <person name="Morishita S."/>
        </authorList>
    </citation>
    <scope>NUCLEOTIDE SEQUENCE</scope>
    <source>
        <strain evidence="2 3">HNI</strain>
    </source>
</reference>
<dbReference type="InterPro" id="IPR019734">
    <property type="entry name" value="TPR_rpt"/>
</dbReference>
<dbReference type="SUPFAM" id="SSF48452">
    <property type="entry name" value="TPR-like"/>
    <property type="match status" value="1"/>
</dbReference>
<dbReference type="AlphaFoldDB" id="A0A3P9L8W8"/>
<reference key="1">
    <citation type="journal article" date="2007" name="Nature">
        <title>The medaka draft genome and insights into vertebrate genome evolution.</title>
        <authorList>
            <person name="Kasahara M."/>
            <person name="Naruse K."/>
            <person name="Sasaki S."/>
            <person name="Nakatani Y."/>
            <person name="Qu W."/>
            <person name="Ahsan B."/>
            <person name="Yamada T."/>
            <person name="Nagayasu Y."/>
            <person name="Doi K."/>
            <person name="Kasai Y."/>
            <person name="Jindo T."/>
            <person name="Kobayashi D."/>
            <person name="Shimada A."/>
            <person name="Toyoda A."/>
            <person name="Kuroki Y."/>
            <person name="Fujiyama A."/>
            <person name="Sasaki T."/>
            <person name="Shimizu A."/>
            <person name="Asakawa S."/>
            <person name="Shimizu N."/>
            <person name="Hashimoto S."/>
            <person name="Yang J."/>
            <person name="Lee Y."/>
            <person name="Matsushima K."/>
            <person name="Sugano S."/>
            <person name="Sakaizumi M."/>
            <person name="Narita T."/>
            <person name="Ohishi K."/>
            <person name="Haga S."/>
            <person name="Ohta F."/>
            <person name="Nomoto H."/>
            <person name="Nogata K."/>
            <person name="Morishita T."/>
            <person name="Endo T."/>
            <person name="Shin-I T."/>
            <person name="Takeda H."/>
            <person name="Morishita S."/>
            <person name="Kohara Y."/>
        </authorList>
    </citation>
    <scope>NUCLEOTIDE SEQUENCE [LARGE SCALE GENOMIC DNA]</scope>
    <source>
        <strain>Hd-rR</strain>
    </source>
</reference>
<dbReference type="Gene3D" id="1.25.40.10">
    <property type="entry name" value="Tetratricopeptide repeat domain"/>
    <property type="match status" value="2"/>
</dbReference>
<reference evidence="2" key="3">
    <citation type="submission" date="2025-08" db="UniProtKB">
        <authorList>
            <consortium name="Ensembl"/>
        </authorList>
    </citation>
    <scope>IDENTIFICATION</scope>
    <source>
        <strain evidence="2">HNI</strain>
    </source>
</reference>
<dbReference type="PANTHER" id="PTHR10098:SF108">
    <property type="entry name" value="TETRATRICOPEPTIDE REPEAT PROTEIN 28"/>
    <property type="match status" value="1"/>
</dbReference>
<dbReference type="Pfam" id="PF13176">
    <property type="entry name" value="TPR_7"/>
    <property type="match status" value="3"/>
</dbReference>
<sequence>MKLDKSPFVVVSVIGQELLTHGFPGASVVVLEAGLKIGTCSLKLRGSVFSALIFLLPDDEKSVVSLGHVYTAIGDYPNALASHKQCVLLARQDQCQLTEARQLGNMGAVYTALGDFNNAVQCHELHLDILLVKPCDLWQSLENRREEARAYSNLGSAHHSERDFDKAVSYHTRVLELGQELADRAIQMRAYAGLGHAARCMQVRVRLYEHDSRFSP</sequence>
<dbReference type="Ensembl" id="ENSORLT00020025456.1">
    <property type="protein sequence ID" value="ENSORLP00020017032.1"/>
    <property type="gene ID" value="ENSORLG00020018064.1"/>
</dbReference>
<dbReference type="InterPro" id="IPR011990">
    <property type="entry name" value="TPR-like_helical_dom_sf"/>
</dbReference>
<protein>
    <submittedName>
        <fullName evidence="2">Uncharacterized protein</fullName>
    </submittedName>
</protein>
<proteinExistence type="predicted"/>
<accession>A0A3P9L8W8</accession>
<reference evidence="2" key="4">
    <citation type="submission" date="2025-09" db="UniProtKB">
        <authorList>
            <consortium name="Ensembl"/>
        </authorList>
    </citation>
    <scope>IDENTIFICATION</scope>
    <source>
        <strain evidence="2">HNI</strain>
    </source>
</reference>
<dbReference type="PANTHER" id="PTHR10098">
    <property type="entry name" value="RAPSYN-RELATED"/>
    <property type="match status" value="1"/>
</dbReference>
<dbReference type="PROSITE" id="PS50005">
    <property type="entry name" value="TPR"/>
    <property type="match status" value="1"/>
</dbReference>
<evidence type="ECO:0000256" key="1">
    <source>
        <dbReference type="PROSITE-ProRule" id="PRU00339"/>
    </source>
</evidence>
<feature type="repeat" description="TPR" evidence="1">
    <location>
        <begin position="148"/>
        <end position="181"/>
    </location>
</feature>
<organism evidence="2 3">
    <name type="scientific">Oryzias latipes</name>
    <name type="common">Japanese rice fish</name>
    <name type="synonym">Japanese killifish</name>
    <dbReference type="NCBI Taxonomy" id="8090"/>
    <lineage>
        <taxon>Eukaryota</taxon>
        <taxon>Metazoa</taxon>
        <taxon>Chordata</taxon>
        <taxon>Craniata</taxon>
        <taxon>Vertebrata</taxon>
        <taxon>Euteleostomi</taxon>
        <taxon>Actinopterygii</taxon>
        <taxon>Neopterygii</taxon>
        <taxon>Teleostei</taxon>
        <taxon>Neoteleostei</taxon>
        <taxon>Acanthomorphata</taxon>
        <taxon>Ovalentaria</taxon>
        <taxon>Atherinomorphae</taxon>
        <taxon>Beloniformes</taxon>
        <taxon>Adrianichthyidae</taxon>
        <taxon>Oryziinae</taxon>
        <taxon>Oryzias</taxon>
    </lineage>
</organism>